<sequence>MRASTTSVLDNAYSDTFNNEKHHLRTISVPGSDINQALSKNKKCFTARQIQGHSRPLSKYIKQGSQKLLNEISGVIFVNKHCRTQDKNTGNIKEMYDELQKNCENCIKTFEDKEIKGITSACKEIYRVITEEEYDEPGFLKACVQNLNEVLKNCYEFCMKYKKNISMYKKSCFIQVKSEKQIECALPMNKPEVKALNNTIESLKRAKLLEREQLLNKITLLESHISEIHKKYENLNEKTENEKTNLVDNLKKSLFQQFDKALKEKDRAALRLQYQISELNSQISELHQATQFHKRKKTLTKLSLNEIKKGNSTLEDRNRELKEQISMMSEELRSYLGTSFVLQKTQEQLRTFQRKITLANLNKYDGVDSTEDISIIVPNFQDRVMIKNRRMSTLRRAVPQSEDDKLIIETLKIPFPHLGEIIKVKQKSSMTYTLPFRNWLEITIRGIYDSKYYEHLMCTIETDKIPQKFPDFIYSWLNAFRINEQYREVQAAPPWKRGHEKTKKIFISALSESKANKSWEIETFKKFFLEEMQIDELEFFLRSRHLLFKGPELDIPEAKFAKVHYVQIDTATKLVDSIMSKFSKEEIINIKALLRSRAKVEKYSVCLNSSYVLRILLEYYRSEKQRKFHFIKSLFTQFPKEITETGDFTLSFRSFKDLCSKFYPNMPSGMMIKLYRETFSYGNGILTPENFFIAANELGIFYRMVRTNRSLDDKKIQSSIQNSENVIKNSLALIKCAINKAGICSLLENFEYFEEVLGSGSNFAVDTRHIWSFAGCLRHFYCMAYSFLLSYDEINSFFSWNYNSINDEEVNNWSNLLENVRELMLVAAIRKIKKNALIRKIQQKFRSKLKKSKDRWLKL</sequence>
<evidence type="ECO:0000256" key="1">
    <source>
        <dbReference type="SAM" id="Coils"/>
    </source>
</evidence>
<dbReference type="OrthoDB" id="290592at2759"/>
<comment type="caution">
    <text evidence="2">The sequence shown here is derived from an EMBL/GenBank/DDBJ whole genome shotgun (WGS) entry which is preliminary data.</text>
</comment>
<evidence type="ECO:0000313" key="3">
    <source>
        <dbReference type="EMBL" id="OMJ75392.1"/>
    </source>
</evidence>
<reference evidence="2 4" key="1">
    <citation type="submission" date="2016-11" db="EMBL/GenBank/DDBJ databases">
        <title>The macronuclear genome of Stentor coeruleus: a giant cell with tiny introns.</title>
        <authorList>
            <person name="Slabodnick M."/>
            <person name="Ruby J.G."/>
            <person name="Reiff S.B."/>
            <person name="Swart E.C."/>
            <person name="Gosai S."/>
            <person name="Prabakaran S."/>
            <person name="Witkowska E."/>
            <person name="Larue G.E."/>
            <person name="Fisher S."/>
            <person name="Freeman R.M."/>
            <person name="Gunawardena J."/>
            <person name="Chu W."/>
            <person name="Stover N.A."/>
            <person name="Gregory B.D."/>
            <person name="Nowacki M."/>
            <person name="Derisi J."/>
            <person name="Roy S.W."/>
            <person name="Marshall W.F."/>
            <person name="Sood P."/>
        </authorList>
    </citation>
    <scope>NUCLEOTIDE SEQUENCE [LARGE SCALE GENOMIC DNA]</scope>
    <source>
        <strain evidence="2">WM001</strain>
    </source>
</reference>
<name>A0A1R2BCL6_9CILI</name>
<dbReference type="PANTHER" id="PTHR39867">
    <property type="entry name" value="HELICASE ATP-BINDING DOMAIN-CONTAINING PROTEIN"/>
    <property type="match status" value="1"/>
</dbReference>
<dbReference type="PANTHER" id="PTHR39867:SF1">
    <property type="entry name" value="HELICASE ATP-BINDING DOMAIN-CONTAINING PROTEIN"/>
    <property type="match status" value="1"/>
</dbReference>
<feature type="coiled-coil region" evidence="1">
    <location>
        <begin position="193"/>
        <end position="249"/>
    </location>
</feature>
<accession>A0A1R2BCL6</accession>
<dbReference type="Proteomes" id="UP000187209">
    <property type="component" value="Unassembled WGS sequence"/>
</dbReference>
<evidence type="ECO:0000313" key="4">
    <source>
        <dbReference type="Proteomes" id="UP000187209"/>
    </source>
</evidence>
<keyword evidence="4" id="KW-1185">Reference proteome</keyword>
<dbReference type="EMBL" id="MPUH01000693">
    <property type="protein sequence ID" value="OMJ75392.1"/>
    <property type="molecule type" value="Genomic_DNA"/>
</dbReference>
<proteinExistence type="predicted"/>
<evidence type="ECO:0000313" key="2">
    <source>
        <dbReference type="EMBL" id="OMJ74508.1"/>
    </source>
</evidence>
<feature type="coiled-coil region" evidence="1">
    <location>
        <begin position="304"/>
        <end position="362"/>
    </location>
</feature>
<keyword evidence="1" id="KW-0175">Coiled coil</keyword>
<dbReference type="EMBL" id="MPUH01000746">
    <property type="protein sequence ID" value="OMJ74508.1"/>
    <property type="molecule type" value="Genomic_DNA"/>
</dbReference>
<organism evidence="2 4">
    <name type="scientific">Stentor coeruleus</name>
    <dbReference type="NCBI Taxonomy" id="5963"/>
    <lineage>
        <taxon>Eukaryota</taxon>
        <taxon>Sar</taxon>
        <taxon>Alveolata</taxon>
        <taxon>Ciliophora</taxon>
        <taxon>Postciliodesmatophora</taxon>
        <taxon>Heterotrichea</taxon>
        <taxon>Heterotrichida</taxon>
        <taxon>Stentoridae</taxon>
        <taxon>Stentor</taxon>
    </lineage>
</organism>
<gene>
    <name evidence="3" type="ORF">SteCoe_25469</name>
    <name evidence="2" type="ORF">SteCoe_26550</name>
</gene>
<dbReference type="AlphaFoldDB" id="A0A1R2BCL6"/>
<protein>
    <submittedName>
        <fullName evidence="2">Uncharacterized protein</fullName>
    </submittedName>
</protein>